<dbReference type="EMBL" id="JADBJN010000003">
    <property type="protein sequence ID" value="KAG5672524.1"/>
    <property type="molecule type" value="Genomic_DNA"/>
</dbReference>
<dbReference type="AlphaFoldDB" id="A0A9J6BRM4"/>
<comment type="caution">
    <text evidence="7">The sequence shown here is derived from an EMBL/GenBank/DDBJ whole genome shotgun (WGS) entry which is preliminary data.</text>
</comment>
<dbReference type="Gene3D" id="6.10.140.2220">
    <property type="match status" value="1"/>
</dbReference>
<dbReference type="SUPFAM" id="SSF144232">
    <property type="entry name" value="HIT/MYND zinc finger-like"/>
    <property type="match status" value="1"/>
</dbReference>
<dbReference type="InterPro" id="IPR002893">
    <property type="entry name" value="Znf_MYND"/>
</dbReference>
<dbReference type="Pfam" id="PF00856">
    <property type="entry name" value="SET"/>
    <property type="match status" value="1"/>
</dbReference>
<feature type="domain" description="SET" evidence="5">
    <location>
        <begin position="134"/>
        <end position="413"/>
    </location>
</feature>
<evidence type="ECO:0000313" key="8">
    <source>
        <dbReference type="Proteomes" id="UP001107558"/>
    </source>
</evidence>
<dbReference type="InterPro" id="IPR046341">
    <property type="entry name" value="SET_dom_sf"/>
</dbReference>
<evidence type="ECO:0000256" key="2">
    <source>
        <dbReference type="ARBA" id="ARBA00022771"/>
    </source>
</evidence>
<dbReference type="Pfam" id="PF01753">
    <property type="entry name" value="zf-MYND"/>
    <property type="match status" value="1"/>
</dbReference>
<dbReference type="SUPFAM" id="SSF48452">
    <property type="entry name" value="TPR-like"/>
    <property type="match status" value="1"/>
</dbReference>
<dbReference type="PROSITE" id="PS50280">
    <property type="entry name" value="SET"/>
    <property type="match status" value="1"/>
</dbReference>
<evidence type="ECO:0000256" key="3">
    <source>
        <dbReference type="ARBA" id="ARBA00022833"/>
    </source>
</evidence>
<dbReference type="OrthoDB" id="5945798at2759"/>
<sequence>MIDILDSFKSNEIANECRNAGNKFYCERNFFDALVKYNESLCYAVIDSEAVGLAYANRSAVYFEMKLFDKCLKNIELAKANNYPKKNFHILDKRSQKCNELKAYSNDQERFLENPFDFVKLSYNENSRLPFVVENLELKQNDIFGRYILAKQDFNVGDILAIEEPYFKILKSDSRYDSCQETNKYQRCAVCLKDNLLDLISCSTCSSTMYCSQECLKYAEKNFHNYECAIIMILLKSGIMQMAMRVFFQSLNIFDGSISELEQFLNNCKKSSTSVYDFDFSDANEKIRAKNCLLSAYNLTRNDEDSQNESPQKLFMLHPVLAEMWKSHTKFITNFISRILKIGDSNFHGICGWSIQKHKNVEPEMVGIGCYPFISLINHACVPNVNRIYAEGKMFLLVERPIMKGEQLFDCYRTTFFTQSKNERQAILFESYSFHCQCEACIKNYPLFHALKSFDKKLLKYAKKCKNDVRKLETDEAKKKFYEYCAIIQEQYFNHFPSSEIVLFQECLQQCISIIIKPKLLFP</sequence>
<protein>
    <submittedName>
        <fullName evidence="7">Uncharacterized protein</fullName>
    </submittedName>
</protein>
<dbReference type="Proteomes" id="UP001107558">
    <property type="component" value="Chromosome 3"/>
</dbReference>
<dbReference type="Gene3D" id="1.10.220.160">
    <property type="match status" value="1"/>
</dbReference>
<keyword evidence="3" id="KW-0862">Zinc</keyword>
<dbReference type="InterPro" id="IPR011990">
    <property type="entry name" value="TPR-like_helical_dom_sf"/>
</dbReference>
<dbReference type="GO" id="GO:0008276">
    <property type="term" value="F:protein methyltransferase activity"/>
    <property type="evidence" value="ECO:0007669"/>
    <property type="project" value="UniProtKB-ARBA"/>
</dbReference>
<dbReference type="GO" id="GO:0008170">
    <property type="term" value="F:N-methyltransferase activity"/>
    <property type="evidence" value="ECO:0007669"/>
    <property type="project" value="UniProtKB-ARBA"/>
</dbReference>
<gene>
    <name evidence="7" type="ORF">PVAND_002647</name>
</gene>
<evidence type="ECO:0000256" key="4">
    <source>
        <dbReference type="PROSITE-ProRule" id="PRU00134"/>
    </source>
</evidence>
<keyword evidence="2 4" id="KW-0863">Zinc-finger</keyword>
<dbReference type="SUPFAM" id="SSF82199">
    <property type="entry name" value="SET domain"/>
    <property type="match status" value="1"/>
</dbReference>
<dbReference type="GO" id="GO:0008757">
    <property type="term" value="F:S-adenosylmethionine-dependent methyltransferase activity"/>
    <property type="evidence" value="ECO:0007669"/>
    <property type="project" value="UniProtKB-ARBA"/>
</dbReference>
<dbReference type="Gene3D" id="2.170.270.10">
    <property type="entry name" value="SET domain"/>
    <property type="match status" value="1"/>
</dbReference>
<reference evidence="7" key="1">
    <citation type="submission" date="2021-03" db="EMBL/GenBank/DDBJ databases">
        <title>Chromosome level genome of the anhydrobiotic midge Polypedilum vanderplanki.</title>
        <authorList>
            <person name="Yoshida Y."/>
            <person name="Kikawada T."/>
            <person name="Gusev O."/>
        </authorList>
    </citation>
    <scope>NUCLEOTIDE SEQUENCE</scope>
    <source>
        <strain evidence="7">NIAS01</strain>
        <tissue evidence="7">Whole body or cell culture</tissue>
    </source>
</reference>
<evidence type="ECO:0000313" key="7">
    <source>
        <dbReference type="EMBL" id="KAG5672524.1"/>
    </source>
</evidence>
<evidence type="ECO:0000256" key="1">
    <source>
        <dbReference type="ARBA" id="ARBA00022723"/>
    </source>
</evidence>
<accession>A0A9J6BRM4</accession>
<organism evidence="7 8">
    <name type="scientific">Polypedilum vanderplanki</name>
    <name type="common">Sleeping chironomid midge</name>
    <dbReference type="NCBI Taxonomy" id="319348"/>
    <lineage>
        <taxon>Eukaryota</taxon>
        <taxon>Metazoa</taxon>
        <taxon>Ecdysozoa</taxon>
        <taxon>Arthropoda</taxon>
        <taxon>Hexapoda</taxon>
        <taxon>Insecta</taxon>
        <taxon>Pterygota</taxon>
        <taxon>Neoptera</taxon>
        <taxon>Endopterygota</taxon>
        <taxon>Diptera</taxon>
        <taxon>Nematocera</taxon>
        <taxon>Chironomoidea</taxon>
        <taxon>Chironomidae</taxon>
        <taxon>Chironominae</taxon>
        <taxon>Polypedilum</taxon>
        <taxon>Polypedilum</taxon>
    </lineage>
</organism>
<keyword evidence="8" id="KW-1185">Reference proteome</keyword>
<dbReference type="PANTHER" id="PTHR47111:SF1">
    <property type="entry name" value="SET AND MYND DOMAIN-CONTAINING PROTEIN 4"/>
    <property type="match status" value="1"/>
</dbReference>
<dbReference type="PROSITE" id="PS50865">
    <property type="entry name" value="ZF_MYND_2"/>
    <property type="match status" value="1"/>
</dbReference>
<evidence type="ECO:0000259" key="5">
    <source>
        <dbReference type="PROSITE" id="PS50280"/>
    </source>
</evidence>
<evidence type="ECO:0000259" key="6">
    <source>
        <dbReference type="PROSITE" id="PS50865"/>
    </source>
</evidence>
<name>A0A9J6BRM4_POLVA</name>
<dbReference type="PANTHER" id="PTHR47111">
    <property type="entry name" value="BCDNA.LD29892"/>
    <property type="match status" value="1"/>
</dbReference>
<dbReference type="Gene3D" id="1.25.40.10">
    <property type="entry name" value="Tetratricopeptide repeat domain"/>
    <property type="match status" value="1"/>
</dbReference>
<dbReference type="InterPro" id="IPR001214">
    <property type="entry name" value="SET_dom"/>
</dbReference>
<proteinExistence type="predicted"/>
<dbReference type="GO" id="GO:0008270">
    <property type="term" value="F:zinc ion binding"/>
    <property type="evidence" value="ECO:0007669"/>
    <property type="project" value="UniProtKB-KW"/>
</dbReference>
<dbReference type="PROSITE" id="PS01360">
    <property type="entry name" value="ZF_MYND_1"/>
    <property type="match status" value="1"/>
</dbReference>
<keyword evidence="1" id="KW-0479">Metal-binding</keyword>
<feature type="domain" description="MYND-type" evidence="6">
    <location>
        <begin position="188"/>
        <end position="228"/>
    </location>
</feature>